<feature type="chain" id="PRO_5039472875" evidence="3">
    <location>
        <begin position="33"/>
        <end position="426"/>
    </location>
</feature>
<dbReference type="PROSITE" id="PS51257">
    <property type="entry name" value="PROKAR_LIPOPROTEIN"/>
    <property type="match status" value="1"/>
</dbReference>
<comment type="similarity">
    <text evidence="1">Belongs to the leucine-binding protein family.</text>
</comment>
<evidence type="ECO:0000313" key="5">
    <source>
        <dbReference type="EMBL" id="CUU59846.1"/>
    </source>
</evidence>
<name>A0A0S4QZ61_9ACTN</name>
<dbReference type="InterPro" id="IPR028082">
    <property type="entry name" value="Peripla_BP_I"/>
</dbReference>
<dbReference type="Proteomes" id="UP000198802">
    <property type="component" value="Unassembled WGS sequence"/>
</dbReference>
<keyword evidence="2 3" id="KW-0732">Signal</keyword>
<organism evidence="5 6">
    <name type="scientific">Parafrankia irregularis</name>
    <dbReference type="NCBI Taxonomy" id="795642"/>
    <lineage>
        <taxon>Bacteria</taxon>
        <taxon>Bacillati</taxon>
        <taxon>Actinomycetota</taxon>
        <taxon>Actinomycetes</taxon>
        <taxon>Frankiales</taxon>
        <taxon>Frankiaceae</taxon>
        <taxon>Parafrankia</taxon>
    </lineage>
</organism>
<dbReference type="CDD" id="cd06341">
    <property type="entry name" value="PBP1_ABC_ligand_binding-like"/>
    <property type="match status" value="1"/>
</dbReference>
<gene>
    <name evidence="5" type="ORF">Ga0074812_13251</name>
</gene>
<protein>
    <submittedName>
        <fullName evidence="5">ABC-type branched-chain amino acid transport system, substrate-binding protein</fullName>
    </submittedName>
</protein>
<proteinExistence type="inferred from homology"/>
<dbReference type="Gene3D" id="3.40.50.2300">
    <property type="match status" value="2"/>
</dbReference>
<evidence type="ECO:0000313" key="6">
    <source>
        <dbReference type="Proteomes" id="UP000198802"/>
    </source>
</evidence>
<dbReference type="PANTHER" id="PTHR47235">
    <property type="entry name" value="BLR6548 PROTEIN"/>
    <property type="match status" value="1"/>
</dbReference>
<feature type="domain" description="Leucine-binding protein" evidence="4">
    <location>
        <begin position="64"/>
        <end position="409"/>
    </location>
</feature>
<keyword evidence="6" id="KW-1185">Reference proteome</keyword>
<accession>A0A0S4QZ61</accession>
<dbReference type="PANTHER" id="PTHR47235:SF1">
    <property type="entry name" value="BLR6548 PROTEIN"/>
    <property type="match status" value="1"/>
</dbReference>
<evidence type="ECO:0000256" key="1">
    <source>
        <dbReference type="ARBA" id="ARBA00010062"/>
    </source>
</evidence>
<evidence type="ECO:0000256" key="3">
    <source>
        <dbReference type="SAM" id="SignalP"/>
    </source>
</evidence>
<dbReference type="EMBL" id="FAOZ01000032">
    <property type="protein sequence ID" value="CUU59846.1"/>
    <property type="molecule type" value="Genomic_DNA"/>
</dbReference>
<dbReference type="SUPFAM" id="SSF53822">
    <property type="entry name" value="Periplasmic binding protein-like I"/>
    <property type="match status" value="1"/>
</dbReference>
<feature type="signal peptide" evidence="3">
    <location>
        <begin position="1"/>
        <end position="32"/>
    </location>
</feature>
<evidence type="ECO:0000256" key="2">
    <source>
        <dbReference type="ARBA" id="ARBA00022729"/>
    </source>
</evidence>
<evidence type="ECO:0000259" key="4">
    <source>
        <dbReference type="Pfam" id="PF13458"/>
    </source>
</evidence>
<dbReference type="Pfam" id="PF13458">
    <property type="entry name" value="Peripla_BP_6"/>
    <property type="match status" value="1"/>
</dbReference>
<dbReference type="InterPro" id="IPR028081">
    <property type="entry name" value="Leu-bd"/>
</dbReference>
<reference evidence="6" key="1">
    <citation type="submission" date="2015-11" db="EMBL/GenBank/DDBJ databases">
        <authorList>
            <person name="Varghese N."/>
        </authorList>
    </citation>
    <scope>NUCLEOTIDE SEQUENCE [LARGE SCALE GENOMIC DNA]</scope>
    <source>
        <strain evidence="6">DSM 45899</strain>
    </source>
</reference>
<dbReference type="AlphaFoldDB" id="A0A0S4QZ61"/>
<dbReference type="RefSeq" id="WP_091284237.1">
    <property type="nucleotide sequence ID" value="NZ_FAOZ01000032.1"/>
</dbReference>
<sequence length="426" mass="44308">MPRVRGRVLRARGRGARAVLAALLAAVLGGSAASCVLGASSAQPPSPSGTGAACPGTPGVTADEVRVGLLYPDSGNAASLFAPFRAGVEARLGVANSAGGVHGRRVTYLRQDDGSQPATNRAAARTLVEQRQVFGIMESTTASAGSAEYLHSKGVPVTGTSLDPAWTVYDNMFSYSNMIADGSSVSTWGDFVAEQGGRTALIVVTSLSAASGEFAEELRASLEIAGVRVVGTVDATGPINLRAIGDQVRDSGADTLVGAVTGAAFGQVVLGAHAAGAKLRVILTPSGYDQSMLKLFGTILAGVNLFVDYQPFELELPGHRAFLEAMARYAPYLPTANQQAALSGWITADMFLRGLSAAGPCPTRQRFVEGLRAVRDYSADGLLPEPIDFATSFGELGRCYTFMRVSSDGTRFEVLRPAPRCGTLRS</sequence>